<dbReference type="Gene3D" id="1.20.58.1210">
    <property type="entry name" value="Exo84p, N-terminal helical domain"/>
    <property type="match status" value="1"/>
</dbReference>
<dbReference type="FunFam" id="2.30.29.30:FF:000264">
    <property type="entry name" value="Potential exocyst complex component Exo84"/>
    <property type="match status" value="1"/>
</dbReference>
<evidence type="ECO:0000259" key="15">
    <source>
        <dbReference type="Pfam" id="PF22980"/>
    </source>
</evidence>
<dbReference type="InterPro" id="IPR054505">
    <property type="entry name" value="Myb_DNA-bind_8"/>
</dbReference>
<dbReference type="Pfam" id="PF22980">
    <property type="entry name" value="Myb_DNA-bind_8"/>
    <property type="match status" value="2"/>
</dbReference>
<dbReference type="GO" id="GO:0030133">
    <property type="term" value="C:transport vesicle"/>
    <property type="evidence" value="ECO:0007669"/>
    <property type="project" value="UniProtKB-SubCell"/>
</dbReference>
<proteinExistence type="inferred from homology"/>
<comment type="function">
    <text evidence="9">Involved in the secretory pathway as part of the exocyst complex which tethers secretory vesicles to the sites of exocytosis. Plays a role in both the assembly of the exocyst and the polarization of this complex to specific sites of the plasma membrane for exocytosis. Also involved in assembly of the spliceosome.</text>
</comment>
<evidence type="ECO:0000256" key="12">
    <source>
        <dbReference type="SAM" id="Coils"/>
    </source>
</evidence>
<gene>
    <name evidence="16" type="ORF">K432DRAFT_432863</name>
</gene>
<sequence>MSEEKSKGISLRKKRSVRPKISAPKQISAPMPTGLAAATLSSDQGAERSRSIDSNASRGLDTPRERPQQGGKTSDLVKRRYSQRITQFPTDFSAGAPPLPSMPKIPSQYANQPPSRDGRPPGSSDGHRLKVDMKALRDPNLMPEQYVASLLSDASEQDIRNYQDDLRKVKNRTSTDLQHNVYQNRTQFIKISKEAEKLKGEMRMLRALMSELTGTLGQTTSAAGLAGDTLTARKQANRSSVANLEALWNTHLQTLWKRVEGSQKYLPAIPGRHIVYESGKWVELNAATWRARRRVHLILLNDHVLVASEKKRTEMAGQNPRDAKQKKGQDQKQLVAQRCWALQDVQMADLSSRPAPGNREREGKGTTDAINIRVGTESYTFAVNGPDGSLKNTLLSTFRKTLEDLRKTLEAETEERGKAQDSVNYFATRDLSILKKTDLLESLSDSSVNHRSSMFVDVDGKQQNIRWVENQLDELDIDIALQRSDEAVKKVERLRHLAKNIRGNAVAQGIATFKVNERAAKLATVLIRQLVENHAWMTQTKTNVNWIVRLGFEDRAREAYLDARSEVIKKRSRQSIFEGNLPDYIYQISFIYFTIIKNTVHIYQNCFPQVMMSACVKWAKEHVDDFNVILARQLSSVDQESTVWKECMDQAHKHAAMLTSVGLDFKYLIGKGVEDGPMRDSAGALCNVTSSEFNVCGMPTIDMDAMATDLNIKKGAAAKRWSRLKKAMDDGKPPGAMAHQYLWLAVMNSNQAKSMNWNIIAKACNTTPGAVSKRWSRLKQPMAAGAAVPKGGDGSREAARTLKRKHVTGNPESKAADANANFSGAGANGDGGEASDHDRDIDIKALISKRKKTSAPKEKARPKLRTTKAKTAKPTIASVKDEVIEGADKDSIVVHQDYRLDEVDNKDMRVSHWLEGI</sequence>
<dbReference type="InterPro" id="IPR016159">
    <property type="entry name" value="Cullin_repeat-like_dom_sf"/>
</dbReference>
<reference evidence="16 17" key="1">
    <citation type="journal article" date="2016" name="Nat. Commun.">
        <title>Ectomycorrhizal ecology is imprinted in the genome of the dominant symbiotic fungus Cenococcum geophilum.</title>
        <authorList>
            <consortium name="DOE Joint Genome Institute"/>
            <person name="Peter M."/>
            <person name="Kohler A."/>
            <person name="Ohm R.A."/>
            <person name="Kuo A."/>
            <person name="Krutzmann J."/>
            <person name="Morin E."/>
            <person name="Arend M."/>
            <person name="Barry K.W."/>
            <person name="Binder M."/>
            <person name="Choi C."/>
            <person name="Clum A."/>
            <person name="Copeland A."/>
            <person name="Grisel N."/>
            <person name="Haridas S."/>
            <person name="Kipfer T."/>
            <person name="LaButti K."/>
            <person name="Lindquist E."/>
            <person name="Lipzen A."/>
            <person name="Maire R."/>
            <person name="Meier B."/>
            <person name="Mihaltcheva S."/>
            <person name="Molinier V."/>
            <person name="Murat C."/>
            <person name="Poggeler S."/>
            <person name="Quandt C.A."/>
            <person name="Sperisen C."/>
            <person name="Tritt A."/>
            <person name="Tisserant E."/>
            <person name="Crous P.W."/>
            <person name="Henrissat B."/>
            <person name="Nehls U."/>
            <person name="Egli S."/>
            <person name="Spatafora J.W."/>
            <person name="Grigoriev I.V."/>
            <person name="Martin F.M."/>
        </authorList>
    </citation>
    <scope>NUCLEOTIDE SEQUENCE [LARGE SCALE GENOMIC DNA]</scope>
    <source>
        <strain evidence="16 17">CBS 459.81</strain>
    </source>
</reference>
<dbReference type="Gene3D" id="1.20.58.1220">
    <property type="entry name" value="Exo84p, C-terminal helical domain"/>
    <property type="match status" value="1"/>
</dbReference>
<feature type="domain" description="Myb-like DNA-binding" evidence="15">
    <location>
        <begin position="698"/>
        <end position="729"/>
    </location>
</feature>
<feature type="domain" description="Myb-like DNA-binding" evidence="15">
    <location>
        <begin position="738"/>
        <end position="781"/>
    </location>
</feature>
<dbReference type="InterPro" id="IPR011993">
    <property type="entry name" value="PH-like_dom_sf"/>
</dbReference>
<evidence type="ECO:0000256" key="1">
    <source>
        <dbReference type="ARBA" id="ARBA00004398"/>
    </source>
</evidence>
<dbReference type="PANTHER" id="PTHR21426">
    <property type="entry name" value="EXOCYST COMPLEX COMPONENT 8"/>
    <property type="match status" value="1"/>
</dbReference>
<evidence type="ECO:0000256" key="11">
    <source>
        <dbReference type="ARBA" id="ARBA00071741"/>
    </source>
</evidence>
<dbReference type="InterPro" id="IPR042560">
    <property type="entry name" value="Exo84_C_2"/>
</dbReference>
<feature type="coiled-coil region" evidence="12">
    <location>
        <begin position="395"/>
        <end position="422"/>
    </location>
</feature>
<evidence type="ECO:0000256" key="13">
    <source>
        <dbReference type="SAM" id="MobiDB-lite"/>
    </source>
</evidence>
<feature type="domain" description="Exocyst component Exo84 C-terminal" evidence="14">
    <location>
        <begin position="466"/>
        <end position="666"/>
    </location>
</feature>
<evidence type="ECO:0000256" key="8">
    <source>
        <dbReference type="ARBA" id="ARBA00023329"/>
    </source>
</evidence>
<dbReference type="OrthoDB" id="642193at2759"/>
<dbReference type="SUPFAM" id="SSF74788">
    <property type="entry name" value="Cullin repeat-like"/>
    <property type="match status" value="1"/>
</dbReference>
<dbReference type="GO" id="GO:0006893">
    <property type="term" value="P:Golgi to plasma membrane transport"/>
    <property type="evidence" value="ECO:0007669"/>
    <property type="project" value="TreeGrafter"/>
</dbReference>
<evidence type="ECO:0000256" key="5">
    <source>
        <dbReference type="ARBA" id="ARBA00022483"/>
    </source>
</evidence>
<comment type="subunit">
    <text evidence="10">Component of the exocyst complex.</text>
</comment>
<dbReference type="Pfam" id="PF16528">
    <property type="entry name" value="Exo84_C"/>
    <property type="match status" value="1"/>
</dbReference>
<dbReference type="GO" id="GO:0000145">
    <property type="term" value="C:exocyst"/>
    <property type="evidence" value="ECO:0007669"/>
    <property type="project" value="InterPro"/>
</dbReference>
<evidence type="ECO:0000313" key="16">
    <source>
        <dbReference type="EMBL" id="OCK83415.1"/>
    </source>
</evidence>
<keyword evidence="8" id="KW-0968">Cytoplasmic vesicle</keyword>
<dbReference type="Pfam" id="PF25345">
    <property type="entry name" value="PH_EXO84"/>
    <property type="match status" value="1"/>
</dbReference>
<evidence type="ECO:0000259" key="14">
    <source>
        <dbReference type="Pfam" id="PF16528"/>
    </source>
</evidence>
<feature type="compositionally biased region" description="Basic and acidic residues" evidence="13">
    <location>
        <begin position="834"/>
        <end position="843"/>
    </location>
</feature>
<dbReference type="AlphaFoldDB" id="A0A8E2EGL0"/>
<evidence type="ECO:0000256" key="7">
    <source>
        <dbReference type="ARBA" id="ARBA00023054"/>
    </source>
</evidence>
<dbReference type="GO" id="GO:0006887">
    <property type="term" value="P:exocytosis"/>
    <property type="evidence" value="ECO:0007669"/>
    <property type="project" value="UniProtKB-KW"/>
</dbReference>
<evidence type="ECO:0000256" key="10">
    <source>
        <dbReference type="ARBA" id="ARBA00065378"/>
    </source>
</evidence>
<accession>A0A8E2EGL0</accession>
<dbReference type="Pfam" id="PF08700">
    <property type="entry name" value="VPS51_Exo84_N"/>
    <property type="match status" value="1"/>
</dbReference>
<organism evidence="16 17">
    <name type="scientific">Lepidopterella palustris CBS 459.81</name>
    <dbReference type="NCBI Taxonomy" id="1314670"/>
    <lineage>
        <taxon>Eukaryota</taxon>
        <taxon>Fungi</taxon>
        <taxon>Dikarya</taxon>
        <taxon>Ascomycota</taxon>
        <taxon>Pezizomycotina</taxon>
        <taxon>Dothideomycetes</taxon>
        <taxon>Pleosporomycetidae</taxon>
        <taxon>Mytilinidiales</taxon>
        <taxon>Argynnaceae</taxon>
        <taxon>Lepidopterella</taxon>
    </lineage>
</organism>
<comment type="subcellular location">
    <subcellularLocation>
        <location evidence="1">Cytoplasmic vesicle</location>
        <location evidence="1">Secretory vesicle</location>
    </subcellularLocation>
</comment>
<feature type="region of interest" description="Disordered" evidence="13">
    <location>
        <begin position="804"/>
        <end position="874"/>
    </location>
</feature>
<feature type="region of interest" description="Disordered" evidence="13">
    <location>
        <begin position="1"/>
        <end position="128"/>
    </location>
</feature>
<dbReference type="InterPro" id="IPR033961">
    <property type="entry name" value="Exo84"/>
</dbReference>
<comment type="similarity">
    <text evidence="2">Belongs to the EXO84 family.</text>
</comment>
<feature type="compositionally biased region" description="Low complexity" evidence="13">
    <location>
        <begin position="816"/>
        <end position="825"/>
    </location>
</feature>
<keyword evidence="7 12" id="KW-0175">Coiled coil</keyword>
<evidence type="ECO:0000256" key="2">
    <source>
        <dbReference type="ARBA" id="ARBA00007210"/>
    </source>
</evidence>
<dbReference type="InterPro" id="IPR032403">
    <property type="entry name" value="Exo84_C"/>
</dbReference>
<evidence type="ECO:0000256" key="6">
    <source>
        <dbReference type="ARBA" id="ARBA00022927"/>
    </source>
</evidence>
<feature type="compositionally biased region" description="Basic residues" evidence="13">
    <location>
        <begin position="862"/>
        <end position="871"/>
    </location>
</feature>
<protein>
    <recommendedName>
        <fullName evidence="3">Exocyst complex component EXO84</fullName>
    </recommendedName>
    <alternativeName>
        <fullName evidence="11">Exocyst complex component exo84</fullName>
    </alternativeName>
</protein>
<evidence type="ECO:0000313" key="17">
    <source>
        <dbReference type="Proteomes" id="UP000250266"/>
    </source>
</evidence>
<dbReference type="EMBL" id="KV744861">
    <property type="protein sequence ID" value="OCK83415.1"/>
    <property type="molecule type" value="Genomic_DNA"/>
</dbReference>
<keyword evidence="4" id="KW-0813">Transport</keyword>
<dbReference type="PANTHER" id="PTHR21426:SF12">
    <property type="entry name" value="EXOCYST COMPLEX COMPONENT 8"/>
    <property type="match status" value="1"/>
</dbReference>
<dbReference type="Proteomes" id="UP000250266">
    <property type="component" value="Unassembled WGS sequence"/>
</dbReference>
<dbReference type="Gene3D" id="2.30.29.30">
    <property type="entry name" value="Pleckstrin-homology domain (PH domain)/Phosphotyrosine-binding domain (PTB)"/>
    <property type="match status" value="1"/>
</dbReference>
<name>A0A8E2EGL0_9PEZI</name>
<dbReference type="InterPro" id="IPR042561">
    <property type="entry name" value="Exo84_C_1"/>
</dbReference>
<feature type="coiled-coil region" evidence="12">
    <location>
        <begin position="152"/>
        <end position="215"/>
    </location>
</feature>
<keyword evidence="5" id="KW-0268">Exocytosis</keyword>
<keyword evidence="6" id="KW-0653">Protein transport</keyword>
<evidence type="ECO:0000256" key="3">
    <source>
        <dbReference type="ARBA" id="ARBA00021269"/>
    </source>
</evidence>
<keyword evidence="17" id="KW-1185">Reference proteome</keyword>
<evidence type="ECO:0000256" key="4">
    <source>
        <dbReference type="ARBA" id="ARBA00022448"/>
    </source>
</evidence>
<evidence type="ECO:0000256" key="9">
    <source>
        <dbReference type="ARBA" id="ARBA00057052"/>
    </source>
</evidence>
<dbReference type="GO" id="GO:0015031">
    <property type="term" value="P:protein transport"/>
    <property type="evidence" value="ECO:0007669"/>
    <property type="project" value="UniProtKB-KW"/>
</dbReference>